<sequence>MIKFKLIILLYLIILLNIQCVGKQIRVSLKIKDDWEEKREFIYLKNVELKERFLLKIIEKKNKFRYCSPDYNMEGFLHPVQLNLEKNNFNVEIMTGHISQLFN</sequence>
<accession>A0A6V7W2R2</accession>
<dbReference type="AlphaFoldDB" id="A0A6V7W2R2"/>
<evidence type="ECO:0000313" key="2">
    <source>
        <dbReference type="EMBL" id="CAD2180741.1"/>
    </source>
</evidence>
<protein>
    <submittedName>
        <fullName evidence="2">Uncharacterized protein</fullName>
    </submittedName>
</protein>
<evidence type="ECO:0000256" key="1">
    <source>
        <dbReference type="SAM" id="SignalP"/>
    </source>
</evidence>
<gene>
    <name evidence="2" type="ORF">MENT_LOCUS32838</name>
</gene>
<comment type="caution">
    <text evidence="2">The sequence shown here is derived from an EMBL/GenBank/DDBJ whole genome shotgun (WGS) entry which is preliminary data.</text>
</comment>
<dbReference type="EMBL" id="CAJEWN010000379">
    <property type="protein sequence ID" value="CAD2180741.1"/>
    <property type="molecule type" value="Genomic_DNA"/>
</dbReference>
<evidence type="ECO:0000313" key="3">
    <source>
        <dbReference type="Proteomes" id="UP000580250"/>
    </source>
</evidence>
<organism evidence="2 3">
    <name type="scientific">Meloidogyne enterolobii</name>
    <name type="common">Root-knot nematode worm</name>
    <name type="synonym">Meloidogyne mayaguensis</name>
    <dbReference type="NCBI Taxonomy" id="390850"/>
    <lineage>
        <taxon>Eukaryota</taxon>
        <taxon>Metazoa</taxon>
        <taxon>Ecdysozoa</taxon>
        <taxon>Nematoda</taxon>
        <taxon>Chromadorea</taxon>
        <taxon>Rhabditida</taxon>
        <taxon>Tylenchina</taxon>
        <taxon>Tylenchomorpha</taxon>
        <taxon>Tylenchoidea</taxon>
        <taxon>Meloidogynidae</taxon>
        <taxon>Meloidogyninae</taxon>
        <taxon>Meloidogyne</taxon>
    </lineage>
</organism>
<reference evidence="2 3" key="1">
    <citation type="submission" date="2020-08" db="EMBL/GenBank/DDBJ databases">
        <authorList>
            <person name="Koutsovoulos G."/>
            <person name="Danchin GJ E."/>
        </authorList>
    </citation>
    <scope>NUCLEOTIDE SEQUENCE [LARGE SCALE GENOMIC DNA]</scope>
</reference>
<keyword evidence="1" id="KW-0732">Signal</keyword>
<dbReference type="Proteomes" id="UP000580250">
    <property type="component" value="Unassembled WGS sequence"/>
</dbReference>
<dbReference type="OrthoDB" id="5907629at2759"/>
<feature type="chain" id="PRO_5028136242" evidence="1">
    <location>
        <begin position="24"/>
        <end position="103"/>
    </location>
</feature>
<feature type="signal peptide" evidence="1">
    <location>
        <begin position="1"/>
        <end position="23"/>
    </location>
</feature>
<name>A0A6V7W2R2_MELEN</name>
<proteinExistence type="predicted"/>